<reference evidence="2 3" key="1">
    <citation type="journal article" date="2018" name="New Phytol.">
        <title>Phylogenomics of Endogonaceae and evolution of mycorrhizas within Mucoromycota.</title>
        <authorList>
            <person name="Chang Y."/>
            <person name="Desiro A."/>
            <person name="Na H."/>
            <person name="Sandor L."/>
            <person name="Lipzen A."/>
            <person name="Clum A."/>
            <person name="Barry K."/>
            <person name="Grigoriev I.V."/>
            <person name="Martin F.M."/>
            <person name="Stajich J.E."/>
            <person name="Smith M.E."/>
            <person name="Bonito G."/>
            <person name="Spatafora J.W."/>
        </authorList>
    </citation>
    <scope>NUCLEOTIDE SEQUENCE [LARGE SCALE GENOMIC DNA]</scope>
    <source>
        <strain evidence="2 3">GMNB39</strain>
    </source>
</reference>
<sequence>QRPQSPPTRHHAHLHQLRPPPRHAPRRPRLCPRLPPRPGGPDRHAGRRGARREAIPSLYLHSAQRAGRRGLSGRPLHFLLPHGPRGQVCRLLSQRLYRHRGCVQCQKVCGGVSGQRRENNGTREDDRGGNE</sequence>
<evidence type="ECO:0000313" key="3">
    <source>
        <dbReference type="Proteomes" id="UP000268093"/>
    </source>
</evidence>
<dbReference type="AlphaFoldDB" id="A0A433CX96"/>
<name>A0A433CX96_9FUNG</name>
<comment type="caution">
    <text evidence="2">The sequence shown here is derived from an EMBL/GenBank/DDBJ whole genome shotgun (WGS) entry which is preliminary data.</text>
</comment>
<feature type="region of interest" description="Disordered" evidence="1">
    <location>
        <begin position="1"/>
        <end position="56"/>
    </location>
</feature>
<proteinExistence type="predicted"/>
<organism evidence="2 3">
    <name type="scientific">Jimgerdemannia flammicorona</name>
    <dbReference type="NCBI Taxonomy" id="994334"/>
    <lineage>
        <taxon>Eukaryota</taxon>
        <taxon>Fungi</taxon>
        <taxon>Fungi incertae sedis</taxon>
        <taxon>Mucoromycota</taxon>
        <taxon>Mucoromycotina</taxon>
        <taxon>Endogonomycetes</taxon>
        <taxon>Endogonales</taxon>
        <taxon>Endogonaceae</taxon>
        <taxon>Jimgerdemannia</taxon>
    </lineage>
</organism>
<protein>
    <submittedName>
        <fullName evidence="2">Uncharacterized protein</fullName>
    </submittedName>
</protein>
<feature type="non-terminal residue" evidence="2">
    <location>
        <position position="131"/>
    </location>
</feature>
<evidence type="ECO:0000256" key="1">
    <source>
        <dbReference type="SAM" id="MobiDB-lite"/>
    </source>
</evidence>
<dbReference type="EMBL" id="RBNI01011457">
    <property type="protein sequence ID" value="RUP43203.1"/>
    <property type="molecule type" value="Genomic_DNA"/>
</dbReference>
<evidence type="ECO:0000313" key="2">
    <source>
        <dbReference type="EMBL" id="RUP43203.1"/>
    </source>
</evidence>
<feature type="compositionally biased region" description="Basic residues" evidence="1">
    <location>
        <begin position="8"/>
        <end position="30"/>
    </location>
</feature>
<gene>
    <name evidence="2" type="ORF">BC936DRAFT_137486</name>
</gene>
<accession>A0A433CX96</accession>
<keyword evidence="3" id="KW-1185">Reference proteome</keyword>
<dbReference type="Proteomes" id="UP000268093">
    <property type="component" value="Unassembled WGS sequence"/>
</dbReference>
<feature type="non-terminal residue" evidence="2">
    <location>
        <position position="1"/>
    </location>
</feature>